<feature type="domain" description="DUF8035" evidence="2">
    <location>
        <begin position="398"/>
        <end position="452"/>
    </location>
</feature>
<dbReference type="InterPro" id="IPR058348">
    <property type="entry name" value="DUF8035"/>
</dbReference>
<feature type="compositionally biased region" description="Basic and acidic residues" evidence="1">
    <location>
        <begin position="387"/>
        <end position="397"/>
    </location>
</feature>
<evidence type="ECO:0000256" key="1">
    <source>
        <dbReference type="SAM" id="MobiDB-lite"/>
    </source>
</evidence>
<feature type="region of interest" description="Disordered" evidence="1">
    <location>
        <begin position="330"/>
        <end position="397"/>
    </location>
</feature>
<feature type="compositionally biased region" description="Basic residues" evidence="1">
    <location>
        <begin position="532"/>
        <end position="542"/>
    </location>
</feature>
<organism evidence="3 4">
    <name type="scientific">Beauveria asiatica</name>
    <dbReference type="NCBI Taxonomy" id="1069075"/>
    <lineage>
        <taxon>Eukaryota</taxon>
        <taxon>Fungi</taxon>
        <taxon>Dikarya</taxon>
        <taxon>Ascomycota</taxon>
        <taxon>Pezizomycotina</taxon>
        <taxon>Sordariomycetes</taxon>
        <taxon>Hypocreomycetidae</taxon>
        <taxon>Hypocreales</taxon>
        <taxon>Cordycipitaceae</taxon>
        <taxon>Beauveria</taxon>
    </lineage>
</organism>
<evidence type="ECO:0000313" key="3">
    <source>
        <dbReference type="EMBL" id="KAK8142272.1"/>
    </source>
</evidence>
<feature type="compositionally biased region" description="Low complexity" evidence="1">
    <location>
        <begin position="514"/>
        <end position="531"/>
    </location>
</feature>
<protein>
    <recommendedName>
        <fullName evidence="2">DUF8035 domain-containing protein</fullName>
    </recommendedName>
</protein>
<feature type="compositionally biased region" description="Basic and acidic residues" evidence="1">
    <location>
        <begin position="543"/>
        <end position="553"/>
    </location>
</feature>
<feature type="region of interest" description="Disordered" evidence="1">
    <location>
        <begin position="458"/>
        <end position="607"/>
    </location>
</feature>
<dbReference type="PANTHER" id="PTHR42081">
    <property type="entry name" value="ZINC FINGER PROTEIN DHHC DOMAIN CONTAINING PROTEIN"/>
    <property type="match status" value="1"/>
</dbReference>
<evidence type="ECO:0000313" key="4">
    <source>
        <dbReference type="Proteomes" id="UP001397290"/>
    </source>
</evidence>
<feature type="compositionally biased region" description="Basic and acidic residues" evidence="1">
    <location>
        <begin position="261"/>
        <end position="277"/>
    </location>
</feature>
<feature type="compositionally biased region" description="Pro residues" evidence="1">
    <location>
        <begin position="242"/>
        <end position="252"/>
    </location>
</feature>
<feature type="compositionally biased region" description="Polar residues" evidence="1">
    <location>
        <begin position="330"/>
        <end position="342"/>
    </location>
</feature>
<feature type="compositionally biased region" description="Basic residues" evidence="1">
    <location>
        <begin position="594"/>
        <end position="606"/>
    </location>
</feature>
<proteinExistence type="predicted"/>
<feature type="region of interest" description="Disordered" evidence="1">
    <location>
        <begin position="236"/>
        <end position="287"/>
    </location>
</feature>
<keyword evidence="4" id="KW-1185">Reference proteome</keyword>
<dbReference type="AlphaFoldDB" id="A0AAW0RJB6"/>
<feature type="compositionally biased region" description="Polar residues" evidence="1">
    <location>
        <begin position="354"/>
        <end position="367"/>
    </location>
</feature>
<feature type="compositionally biased region" description="Acidic residues" evidence="1">
    <location>
        <begin position="484"/>
        <end position="498"/>
    </location>
</feature>
<dbReference type="Proteomes" id="UP001397290">
    <property type="component" value="Unassembled WGS sequence"/>
</dbReference>
<evidence type="ECO:0000259" key="2">
    <source>
        <dbReference type="Pfam" id="PF26118"/>
    </source>
</evidence>
<dbReference type="Pfam" id="PF26118">
    <property type="entry name" value="DUF8035"/>
    <property type="match status" value="1"/>
</dbReference>
<accession>A0AAW0RJB6</accession>
<dbReference type="PANTHER" id="PTHR42081:SF2">
    <property type="entry name" value="NIPPED-B-LIKE PROTEIN B"/>
    <property type="match status" value="1"/>
</dbReference>
<feature type="compositionally biased region" description="Basic and acidic residues" evidence="1">
    <location>
        <begin position="499"/>
        <end position="508"/>
    </location>
</feature>
<comment type="caution">
    <text evidence="3">The sequence shown here is derived from an EMBL/GenBank/DDBJ whole genome shotgun (WGS) entry which is preliminary data.</text>
</comment>
<sequence length="630" mass="70379">MNGSVTALRIDAVDAFARTLYLRTKQVPSPTFDDAAVAVRQMHISLRHLRTEAANPKSLLNRPESSSYAVYAAELEPIVDHCEFALRQLETVLDRFDAASNKDALNSRIASITAKIAQKEMDVAFFLDTVHERPKSNTASPDHDMFAEMKHEIDSMASKVFSRHSGVLPSHSDALWREFRSGLERRGFSAEQIDVHKTSAKAYIQRLGSSWNRNCGDMPTYQSVAEFEANTAPQVLHTSQPPVVPPKVPILPPKDNTQSIRNEKPLPNRKTDRRHSADNPSPTILPIQYSFDAPAANMDNKKDGDDLSMALVSTKELLALDSLNQGMHSMTLHTEPHSQPGNSSSDPSRSPDSQTMAGSPRYQSSTPADAGSHAYPGTNPSRPLRLAPDRYGRDIPPDAEWTKVRRALVSLEVLDRAGVRYEARPEYVAILGRLSRHEIARFARQSVECRAARAARAALPPLPPRRADCETQSRPGTKTHHSDDDEIFDSSDSTDYEDDSYHGKDDRNYPTIVSAPSKTNKTSPSTTVKPKPILKNKNKHRVHFDPEPHEVEHPSSAPSTYNNDRRRDYYHGEGSSSSRRYRDHHDRDYYDRPHRSHRERRDKRKKSWGETLGAVGIGSAALLLGGVGAF</sequence>
<reference evidence="3 4" key="1">
    <citation type="submission" date="2020-02" db="EMBL/GenBank/DDBJ databases">
        <title>Comparative genomics of the hypocrealean fungal genus Beauvera.</title>
        <authorList>
            <person name="Showalter D.N."/>
            <person name="Bushley K.E."/>
            <person name="Rehner S.A."/>
        </authorList>
    </citation>
    <scope>NUCLEOTIDE SEQUENCE [LARGE SCALE GENOMIC DNA]</scope>
    <source>
        <strain evidence="3 4">ARSEF4384</strain>
    </source>
</reference>
<name>A0AAW0RJB6_9HYPO</name>
<gene>
    <name evidence="3" type="ORF">G3M48_009070</name>
</gene>
<dbReference type="EMBL" id="JAAHCF010000712">
    <property type="protein sequence ID" value="KAK8142272.1"/>
    <property type="molecule type" value="Genomic_DNA"/>
</dbReference>
<feature type="compositionally biased region" description="Basic and acidic residues" evidence="1">
    <location>
        <begin position="583"/>
        <end position="593"/>
    </location>
</feature>
<feature type="compositionally biased region" description="Low complexity" evidence="1">
    <location>
        <begin position="343"/>
        <end position="353"/>
    </location>
</feature>